<dbReference type="STRING" id="1286528.NHE_0680"/>
<dbReference type="PANTHER" id="PTHR12815">
    <property type="entry name" value="SORTING AND ASSEMBLY MACHINERY SAMM50 PROTEIN FAMILY MEMBER"/>
    <property type="match status" value="1"/>
</dbReference>
<dbReference type="InterPro" id="IPR039910">
    <property type="entry name" value="D15-like"/>
</dbReference>
<evidence type="ECO:0000256" key="6">
    <source>
        <dbReference type="ARBA" id="ARBA00023136"/>
    </source>
</evidence>
<evidence type="ECO:0000256" key="1">
    <source>
        <dbReference type="ARBA" id="ARBA00004370"/>
    </source>
</evidence>
<keyword evidence="6" id="KW-0472">Membrane</keyword>
<feature type="domain" description="POTRA" evidence="10">
    <location>
        <begin position="20"/>
        <end position="87"/>
    </location>
</feature>
<dbReference type="Proteomes" id="UP000023755">
    <property type="component" value="Chromosome"/>
</dbReference>
<dbReference type="NCBIfam" id="TIGR03303">
    <property type="entry name" value="OM_YaeT"/>
    <property type="match status" value="1"/>
</dbReference>
<protein>
    <recommendedName>
        <fullName evidence="8">Outer membrane protein assembly factor BamA</fullName>
    </recommendedName>
</protein>
<keyword evidence="7" id="KW-0998">Cell outer membrane</keyword>
<evidence type="ECO:0000256" key="3">
    <source>
        <dbReference type="ARBA" id="ARBA00022692"/>
    </source>
</evidence>
<dbReference type="GO" id="GO:0009279">
    <property type="term" value="C:cell outer membrane"/>
    <property type="evidence" value="ECO:0007669"/>
    <property type="project" value="UniProtKB-UniRule"/>
</dbReference>
<dbReference type="PANTHER" id="PTHR12815:SF23">
    <property type="entry name" value="OUTER MEMBRANE PROTEIN ASSEMBLY FACTOR BAMA"/>
    <property type="match status" value="1"/>
</dbReference>
<sequence length="744" mass="83048">MKNKVLLVLLILFLDPCLAENVNEISISGNRRVEQSIIRELLGVKLGQDLQPDSLNALFKKLDGSKLFSSTELSFTSGVLKVHVTENPILRDVIVSGNKLLSTSAVLKILGCRENTLFDPQAFENNLFALKNYYRSSIKEGTKIEYQKIPIDENRIDLEVKIRESQPSIIRSIQFVGNEKYSDVSLKRVIRSKEISVFRLFGTSHYYSRDKLELDEEILRTFYRTQGYFDYVLKGAKVVKQDNGVSLQFKISEGVRYRFGKIEIAASQADLDAKKLYKEISMAEGDIFNIDAVSRTSAKILNALNKDGYTFMDVVPEYSQSKDGSVNVTYRVVAAKKLKIRKINILGNVKTRDYVIRRETLLSENDIYYPAKIAESRRRILNLGFFDEVSIEERQLDNQSLELNIRVKERTTGYINLSGGYGSDVGLFGNFSFTESNFLGTADAVGMALRKSTSGFDCSADFQKKRIFNTLITGDVSVFFKKQNMQEGSLYKIASKGINSSLGYHIRDDLYLNLSYSLNSDNVFDVDDEAPDSVKKTAGSKVLSAIGYILFLDKLDNYFFPSRGYAVRFGHKFAGVGGDVKFVRQDLKIGGFQSLFNQNAVVSLILAGRAIYGYDGQAVDINHRFFGNEMRGFAIEGIGPRDVDTNNALGGQLFLLGTTEVRTPLKLPAELDLKAALFYEVGSVTWINGAANDVYDSGALRSSVGAGIIWSGPLGVLRVDVARALVKDKMDKVSTIKFGVVSPF</sequence>
<evidence type="ECO:0000256" key="9">
    <source>
        <dbReference type="SAM" id="SignalP"/>
    </source>
</evidence>
<dbReference type="Pfam" id="PF01103">
    <property type="entry name" value="Omp85"/>
    <property type="match status" value="1"/>
</dbReference>
<dbReference type="KEGG" id="nhm:NHE_0680"/>
<feature type="domain" description="POTRA" evidence="10">
    <location>
        <begin position="168"/>
        <end position="254"/>
    </location>
</feature>
<proteinExistence type="predicted"/>
<feature type="chain" id="PRO_5004957022" description="Outer membrane protein assembly factor BamA" evidence="9">
    <location>
        <begin position="20"/>
        <end position="744"/>
    </location>
</feature>
<evidence type="ECO:0000313" key="12">
    <source>
        <dbReference type="Proteomes" id="UP000023755"/>
    </source>
</evidence>
<evidence type="ECO:0000259" key="10">
    <source>
        <dbReference type="PROSITE" id="PS51779"/>
    </source>
</evidence>
<feature type="domain" description="POTRA" evidence="10">
    <location>
        <begin position="338"/>
        <end position="410"/>
    </location>
</feature>
<keyword evidence="5" id="KW-0677">Repeat</keyword>
<dbReference type="HOGENOM" id="CLU_007664_1_1_5"/>
<feature type="domain" description="POTRA" evidence="10">
    <location>
        <begin position="88"/>
        <end position="165"/>
    </location>
</feature>
<dbReference type="RefSeq" id="WP_038559867.1">
    <property type="nucleotide sequence ID" value="NZ_CP007481.1"/>
</dbReference>
<accession>X5H4J9</accession>
<comment type="subcellular location">
    <subcellularLocation>
        <location evidence="1">Membrane</location>
    </subcellularLocation>
</comment>
<dbReference type="EMBL" id="CP007481">
    <property type="protein sequence ID" value="AHX11613.1"/>
    <property type="molecule type" value="Genomic_DNA"/>
</dbReference>
<name>X5H4J9_9RICK</name>
<evidence type="ECO:0000256" key="4">
    <source>
        <dbReference type="ARBA" id="ARBA00022729"/>
    </source>
</evidence>
<dbReference type="OrthoDB" id="9803054at2"/>
<feature type="signal peptide" evidence="9">
    <location>
        <begin position="1"/>
        <end position="19"/>
    </location>
</feature>
<evidence type="ECO:0000256" key="2">
    <source>
        <dbReference type="ARBA" id="ARBA00022452"/>
    </source>
</evidence>
<dbReference type="PIRSF" id="PIRSF006076">
    <property type="entry name" value="OM_assembly_OMP85"/>
    <property type="match status" value="1"/>
</dbReference>
<dbReference type="Gene3D" id="2.40.160.50">
    <property type="entry name" value="membrane protein fhac: a member of the omp85/tpsb transporter family"/>
    <property type="match status" value="1"/>
</dbReference>
<keyword evidence="4 9" id="KW-0732">Signal</keyword>
<evidence type="ECO:0000256" key="8">
    <source>
        <dbReference type="NCBIfam" id="TIGR03303"/>
    </source>
</evidence>
<dbReference type="AlphaFoldDB" id="X5H4J9"/>
<keyword evidence="12" id="KW-1185">Reference proteome</keyword>
<dbReference type="InterPro" id="IPR023707">
    <property type="entry name" value="OM_assembly_BamA"/>
</dbReference>
<dbReference type="GO" id="GO:0071709">
    <property type="term" value="P:membrane assembly"/>
    <property type="evidence" value="ECO:0007669"/>
    <property type="project" value="InterPro"/>
</dbReference>
<reference evidence="11 12" key="1">
    <citation type="submission" date="2014-03" db="EMBL/GenBank/DDBJ databases">
        <title>Sequencing and Comparison of Genomes and Transcriptome Profiles of Human Ehrlichiosis Agents.</title>
        <authorList>
            <person name="Lin M."/>
            <person name="Daugherty S.C."/>
            <person name="Nagaraj S."/>
            <person name="Cheng Z."/>
            <person name="Xiong Q."/>
            <person name="Lin F.-Y."/>
            <person name="Sengamalay N."/>
            <person name="Ott S."/>
            <person name="Godinez A."/>
            <person name="Tallon L.J."/>
            <person name="Sadzewicz L."/>
            <person name="Fraser C.M."/>
            <person name="Dunning Hotopp J.C."/>
            <person name="Rikihisa Y."/>
        </authorList>
    </citation>
    <scope>NUCLEOTIDE SEQUENCE [LARGE SCALE GENOMIC DNA]</scope>
    <source>
        <strain evidence="11 12">Oregon</strain>
    </source>
</reference>
<evidence type="ECO:0000313" key="11">
    <source>
        <dbReference type="EMBL" id="AHX11613.1"/>
    </source>
</evidence>
<dbReference type="InterPro" id="IPR010827">
    <property type="entry name" value="BamA/TamA_POTRA"/>
</dbReference>
<evidence type="ECO:0000256" key="5">
    <source>
        <dbReference type="ARBA" id="ARBA00022737"/>
    </source>
</evidence>
<evidence type="ECO:0000256" key="7">
    <source>
        <dbReference type="ARBA" id="ARBA00023237"/>
    </source>
</evidence>
<organism evidence="11 12">
    <name type="scientific">Neorickettsia helminthoeca str. Oregon</name>
    <dbReference type="NCBI Taxonomy" id="1286528"/>
    <lineage>
        <taxon>Bacteria</taxon>
        <taxon>Pseudomonadati</taxon>
        <taxon>Pseudomonadota</taxon>
        <taxon>Alphaproteobacteria</taxon>
        <taxon>Rickettsiales</taxon>
        <taxon>Anaplasmataceae</taxon>
        <taxon>Neorickettsia</taxon>
    </lineage>
</organism>
<dbReference type="Gene3D" id="3.10.20.310">
    <property type="entry name" value="membrane protein fhac"/>
    <property type="match status" value="5"/>
</dbReference>
<keyword evidence="3" id="KW-0812">Transmembrane</keyword>
<dbReference type="PROSITE" id="PS51779">
    <property type="entry name" value="POTRA"/>
    <property type="match status" value="4"/>
</dbReference>
<keyword evidence="2" id="KW-1134">Transmembrane beta strand</keyword>
<dbReference type="InterPro" id="IPR034746">
    <property type="entry name" value="POTRA"/>
</dbReference>
<dbReference type="InterPro" id="IPR000184">
    <property type="entry name" value="Bac_surfAg_D15"/>
</dbReference>
<gene>
    <name evidence="11" type="primary">yaeT</name>
    <name evidence="11" type="ORF">NHE_0680</name>
</gene>
<dbReference type="Pfam" id="PF07244">
    <property type="entry name" value="POTRA"/>
    <property type="match status" value="4"/>
</dbReference>